<evidence type="ECO:0000313" key="2">
    <source>
        <dbReference type="EMBL" id="TVY09619.1"/>
    </source>
</evidence>
<organism evidence="2 3">
    <name type="scientific">Paenibacillus cremeus</name>
    <dbReference type="NCBI Taxonomy" id="2163881"/>
    <lineage>
        <taxon>Bacteria</taxon>
        <taxon>Bacillati</taxon>
        <taxon>Bacillota</taxon>
        <taxon>Bacilli</taxon>
        <taxon>Bacillales</taxon>
        <taxon>Paenibacillaceae</taxon>
        <taxon>Paenibacillus</taxon>
    </lineage>
</organism>
<feature type="chain" id="PRO_5038415364" description="Lipoprotein" evidence="1">
    <location>
        <begin position="21"/>
        <end position="311"/>
    </location>
</feature>
<accession>A0A559KC02</accession>
<dbReference type="AlphaFoldDB" id="A0A559KC02"/>
<proteinExistence type="predicted"/>
<dbReference type="RefSeq" id="WP_144847219.1">
    <property type="nucleotide sequence ID" value="NZ_VNJI01000013.1"/>
</dbReference>
<gene>
    <name evidence="2" type="ORF">FPZ49_12845</name>
</gene>
<comment type="caution">
    <text evidence="2">The sequence shown here is derived from an EMBL/GenBank/DDBJ whole genome shotgun (WGS) entry which is preliminary data.</text>
</comment>
<evidence type="ECO:0000313" key="3">
    <source>
        <dbReference type="Proteomes" id="UP000317036"/>
    </source>
</evidence>
<keyword evidence="3" id="KW-1185">Reference proteome</keyword>
<sequence length="311" mass="33869">MFKRNVLPGLILLCSTALMAVGCTDHKQLKQDLQAAVQKQEQALANHFSGTVDLKLDASLFQGAAPMAAAMLTTLKDSHIEYSGAATLAEPVRMEATLKVLPKGAASSIDMPLLIKDNKLYLQMPAINKPDEYLMLPLDKGPERLKNTGHLSSVVYGKLLEGINPDWLEPGQQQETLPGSTEPVKRITLNITDKNQKAAADAINGVIPGILSELLQSGLSTSAQTDQWKKAMSTFQVTSPSSVSMLIDNQGFIREQSGKLQFRVDASSAVQAMEWKHTTSDINQTISFTQDEPKQVKSMDDILRLVAAPKK</sequence>
<reference evidence="2 3" key="1">
    <citation type="submission" date="2019-07" db="EMBL/GenBank/DDBJ databases">
        <authorList>
            <person name="Kim J."/>
        </authorList>
    </citation>
    <scope>NUCLEOTIDE SEQUENCE [LARGE SCALE GENOMIC DNA]</scope>
    <source>
        <strain evidence="2 3">JC52</strain>
    </source>
</reference>
<name>A0A559KC02_9BACL</name>
<evidence type="ECO:0000256" key="1">
    <source>
        <dbReference type="SAM" id="SignalP"/>
    </source>
</evidence>
<evidence type="ECO:0008006" key="4">
    <source>
        <dbReference type="Google" id="ProtNLM"/>
    </source>
</evidence>
<dbReference type="PROSITE" id="PS51257">
    <property type="entry name" value="PROKAR_LIPOPROTEIN"/>
    <property type="match status" value="1"/>
</dbReference>
<dbReference type="OrthoDB" id="2532515at2"/>
<dbReference type="Proteomes" id="UP000317036">
    <property type="component" value="Unassembled WGS sequence"/>
</dbReference>
<keyword evidence="1" id="KW-0732">Signal</keyword>
<feature type="signal peptide" evidence="1">
    <location>
        <begin position="1"/>
        <end position="20"/>
    </location>
</feature>
<protein>
    <recommendedName>
        <fullName evidence="4">Lipoprotein</fullName>
    </recommendedName>
</protein>
<dbReference type="EMBL" id="VNJI01000013">
    <property type="protein sequence ID" value="TVY09619.1"/>
    <property type="molecule type" value="Genomic_DNA"/>
</dbReference>